<name>A0A0E9V9G3_ANGAN</name>
<dbReference type="AlphaFoldDB" id="A0A0E9V9G3"/>
<reference evidence="1" key="2">
    <citation type="journal article" date="2015" name="Fish Shellfish Immunol.">
        <title>Early steps in the European eel (Anguilla anguilla)-Vibrio vulnificus interaction in the gills: Role of the RtxA13 toxin.</title>
        <authorList>
            <person name="Callol A."/>
            <person name="Pajuelo D."/>
            <person name="Ebbesson L."/>
            <person name="Teles M."/>
            <person name="MacKenzie S."/>
            <person name="Amaro C."/>
        </authorList>
    </citation>
    <scope>NUCLEOTIDE SEQUENCE</scope>
</reference>
<accession>A0A0E9V9G3</accession>
<sequence>MSKFRSSMSEMEGHSQQLCTCVVPIFFERVKQVG</sequence>
<organism evidence="1">
    <name type="scientific">Anguilla anguilla</name>
    <name type="common">European freshwater eel</name>
    <name type="synonym">Muraena anguilla</name>
    <dbReference type="NCBI Taxonomy" id="7936"/>
    <lineage>
        <taxon>Eukaryota</taxon>
        <taxon>Metazoa</taxon>
        <taxon>Chordata</taxon>
        <taxon>Craniata</taxon>
        <taxon>Vertebrata</taxon>
        <taxon>Euteleostomi</taxon>
        <taxon>Actinopterygii</taxon>
        <taxon>Neopterygii</taxon>
        <taxon>Teleostei</taxon>
        <taxon>Anguilliformes</taxon>
        <taxon>Anguillidae</taxon>
        <taxon>Anguilla</taxon>
    </lineage>
</organism>
<evidence type="ECO:0000313" key="1">
    <source>
        <dbReference type="EMBL" id="JAH73843.1"/>
    </source>
</evidence>
<proteinExistence type="predicted"/>
<dbReference type="EMBL" id="GBXM01033375">
    <property type="protein sequence ID" value="JAH75202.1"/>
    <property type="molecule type" value="Transcribed_RNA"/>
</dbReference>
<dbReference type="EMBL" id="GBXM01034734">
    <property type="protein sequence ID" value="JAH73843.1"/>
    <property type="molecule type" value="Transcribed_RNA"/>
</dbReference>
<reference evidence="1" key="1">
    <citation type="submission" date="2014-11" db="EMBL/GenBank/DDBJ databases">
        <authorList>
            <person name="Amaro Gonzalez C."/>
        </authorList>
    </citation>
    <scope>NUCLEOTIDE SEQUENCE</scope>
</reference>
<protein>
    <submittedName>
        <fullName evidence="1">Uncharacterized protein</fullName>
    </submittedName>
</protein>